<evidence type="ECO:0000256" key="14">
    <source>
        <dbReference type="PROSITE-ProRule" id="PRU00191"/>
    </source>
</evidence>
<dbReference type="PROSITE" id="PS50008">
    <property type="entry name" value="PIPLC_Y_DOMAIN"/>
    <property type="match status" value="1"/>
</dbReference>
<dbReference type="PROSITE" id="PS50003">
    <property type="entry name" value="PH_DOMAIN"/>
    <property type="match status" value="2"/>
</dbReference>
<dbReference type="GO" id="GO:0005509">
    <property type="term" value="F:calcium ion binding"/>
    <property type="evidence" value="ECO:0007669"/>
    <property type="project" value="InterPro"/>
</dbReference>
<dbReference type="InterPro" id="IPR057061">
    <property type="entry name" value="PLCG_EF-hand_2"/>
</dbReference>
<keyword evidence="7" id="KW-0106">Calcium</keyword>
<dbReference type="InterPro" id="IPR036028">
    <property type="entry name" value="SH3-like_dom_sf"/>
</dbReference>
<evidence type="ECO:0000256" key="10">
    <source>
        <dbReference type="ARBA" id="ARBA00023098"/>
    </source>
</evidence>
<dbReference type="SUPFAM" id="SSF49562">
    <property type="entry name" value="C2 domain (Calcium/lipid-binding domain, CaLB)"/>
    <property type="match status" value="1"/>
</dbReference>
<evidence type="ECO:0000313" key="23">
    <source>
        <dbReference type="Ensembl" id="ENSAZOP00000024020.1"/>
    </source>
</evidence>
<dbReference type="SMART" id="SM00233">
    <property type="entry name" value="PH"/>
    <property type="match status" value="3"/>
</dbReference>
<dbReference type="PROSITE" id="PS50001">
    <property type="entry name" value="SH2"/>
    <property type="match status" value="2"/>
</dbReference>
<dbReference type="InterPro" id="IPR001711">
    <property type="entry name" value="PLipase_C_Pinositol-sp_Y"/>
</dbReference>
<dbReference type="FunFam" id="3.20.20.190:FF:000004">
    <property type="entry name" value="1-phosphatidylinositol 4,5-bisphosphate phosphodiesterase gamma"/>
    <property type="match status" value="1"/>
</dbReference>
<dbReference type="CDD" id="cd10341">
    <property type="entry name" value="SH2_N-SH2_PLC_gamma_like"/>
    <property type="match status" value="1"/>
</dbReference>
<dbReference type="Gene3D" id="2.60.40.150">
    <property type="entry name" value="C2 domain"/>
    <property type="match status" value="1"/>
</dbReference>
<dbReference type="PRINTS" id="PR00401">
    <property type="entry name" value="SH2DOMAIN"/>
</dbReference>
<evidence type="ECO:0000256" key="12">
    <source>
        <dbReference type="ARBA" id="ARBA00023674"/>
    </source>
</evidence>
<dbReference type="SUPFAM" id="SSF50729">
    <property type="entry name" value="PH domain-like"/>
    <property type="match status" value="2"/>
</dbReference>
<dbReference type="Proteomes" id="UP000694549">
    <property type="component" value="Unplaced"/>
</dbReference>
<dbReference type="GO" id="GO:0046488">
    <property type="term" value="P:phosphatidylinositol metabolic process"/>
    <property type="evidence" value="ECO:0007669"/>
    <property type="project" value="TreeGrafter"/>
</dbReference>
<accession>A0A8B9VNF9</accession>
<feature type="domain" description="PH" evidence="19">
    <location>
        <begin position="864"/>
        <end position="900"/>
    </location>
</feature>
<dbReference type="GO" id="GO:0009395">
    <property type="term" value="P:phospholipid catabolic process"/>
    <property type="evidence" value="ECO:0007669"/>
    <property type="project" value="UniProtKB-UniRule"/>
</dbReference>
<dbReference type="CDD" id="cd13234">
    <property type="entry name" value="PHsplit_PLC_gamma"/>
    <property type="match status" value="1"/>
</dbReference>
<dbReference type="SUPFAM" id="SSF51695">
    <property type="entry name" value="PLC-like phosphodiesterases"/>
    <property type="match status" value="1"/>
</dbReference>
<keyword evidence="11 13" id="KW-0807">Transducer</keyword>
<name>A0A8B9VNF9_9AVES</name>
<feature type="domain" description="PH" evidence="19">
    <location>
        <begin position="23"/>
        <end position="138"/>
    </location>
</feature>
<proteinExistence type="predicted"/>
<dbReference type="PROSITE" id="PS50004">
    <property type="entry name" value="C2"/>
    <property type="match status" value="1"/>
</dbReference>
<dbReference type="CDD" id="cd13362">
    <property type="entry name" value="PH_PLC_gamma"/>
    <property type="match status" value="1"/>
</dbReference>
<dbReference type="Gene3D" id="2.30.29.30">
    <property type="entry name" value="Pleckstrin-homology domain (PH domain)/Phosphotyrosine-binding domain (PTB)"/>
    <property type="match status" value="1"/>
</dbReference>
<evidence type="ECO:0000256" key="13">
    <source>
        <dbReference type="PIRNR" id="PIRNR000952"/>
    </source>
</evidence>
<dbReference type="Gene3D" id="1.10.238.10">
    <property type="entry name" value="EF-hand"/>
    <property type="match status" value="1"/>
</dbReference>
<evidence type="ECO:0000256" key="2">
    <source>
        <dbReference type="ARBA" id="ARBA00022443"/>
    </source>
</evidence>
<dbReference type="PANTHER" id="PTHR10336">
    <property type="entry name" value="PHOSPHOINOSITIDE-SPECIFIC PHOSPHOLIPASE C FAMILY PROTEIN"/>
    <property type="match status" value="1"/>
</dbReference>
<dbReference type="SMART" id="SM00148">
    <property type="entry name" value="PLCXc"/>
    <property type="match status" value="1"/>
</dbReference>
<dbReference type="PROSITE" id="PS50002">
    <property type="entry name" value="SH3"/>
    <property type="match status" value="1"/>
</dbReference>
<dbReference type="SMART" id="SM00239">
    <property type="entry name" value="C2"/>
    <property type="match status" value="1"/>
</dbReference>
<comment type="function">
    <text evidence="13">Mediates the production of the second messenger molecules diacylglycerol (DAG) and inositol 1,4,5-trisphosphate (IP3). Plays an important role in the regulation of intracellular signaling cascades.</text>
</comment>
<comment type="cofactor">
    <cofactor evidence="1">
        <name>Ca(2+)</name>
        <dbReference type="ChEBI" id="CHEBI:29108"/>
    </cofactor>
</comment>
<dbReference type="CDD" id="cd08592">
    <property type="entry name" value="PI-PLCc_gamma"/>
    <property type="match status" value="1"/>
</dbReference>
<organism evidence="23 24">
    <name type="scientific">Anas zonorhyncha</name>
    <name type="common">Eastern spot-billed duck</name>
    <dbReference type="NCBI Taxonomy" id="75864"/>
    <lineage>
        <taxon>Eukaryota</taxon>
        <taxon>Metazoa</taxon>
        <taxon>Chordata</taxon>
        <taxon>Craniata</taxon>
        <taxon>Vertebrata</taxon>
        <taxon>Euteleostomi</taxon>
        <taxon>Archelosauria</taxon>
        <taxon>Archosauria</taxon>
        <taxon>Dinosauria</taxon>
        <taxon>Saurischia</taxon>
        <taxon>Theropoda</taxon>
        <taxon>Coelurosauria</taxon>
        <taxon>Aves</taxon>
        <taxon>Neognathae</taxon>
        <taxon>Galloanserae</taxon>
        <taxon>Anseriformes</taxon>
        <taxon>Anatidae</taxon>
        <taxon>Anatinae</taxon>
        <taxon>Anas</taxon>
    </lineage>
</organism>
<evidence type="ECO:0000256" key="6">
    <source>
        <dbReference type="ARBA" id="ARBA00022801"/>
    </source>
</evidence>
<protein>
    <recommendedName>
        <fullName evidence="13">1-phosphatidylinositol 4,5-bisphosphate phosphodiesterase gamma</fullName>
        <ecNumber evidence="13">3.1.4.11</ecNumber>
    </recommendedName>
</protein>
<dbReference type="Gene3D" id="3.20.20.190">
    <property type="entry name" value="Phosphatidylinositol (PI) phosphodiesterase"/>
    <property type="match status" value="2"/>
</dbReference>
<reference evidence="23" key="2">
    <citation type="submission" date="2025-09" db="UniProtKB">
        <authorList>
            <consortium name="Ensembl"/>
        </authorList>
    </citation>
    <scope>IDENTIFICATION</scope>
</reference>
<evidence type="ECO:0000313" key="24">
    <source>
        <dbReference type="Proteomes" id="UP000694549"/>
    </source>
</evidence>
<feature type="region of interest" description="Disordered" evidence="16">
    <location>
        <begin position="515"/>
        <end position="536"/>
    </location>
</feature>
<dbReference type="Pfam" id="PF00018">
    <property type="entry name" value="SH3_1"/>
    <property type="match status" value="1"/>
</dbReference>
<dbReference type="Gene3D" id="2.30.30.40">
    <property type="entry name" value="SH3 Domains"/>
    <property type="match status" value="1"/>
</dbReference>
<feature type="domain" description="SH3" evidence="18">
    <location>
        <begin position="760"/>
        <end position="820"/>
    </location>
</feature>
<dbReference type="InterPro" id="IPR035892">
    <property type="entry name" value="C2_domain_sf"/>
</dbReference>
<feature type="domain" description="SH2" evidence="17">
    <location>
        <begin position="661"/>
        <end position="707"/>
    </location>
</feature>
<dbReference type="InterPro" id="IPR018247">
    <property type="entry name" value="EF_Hand_1_Ca_BS"/>
</dbReference>
<dbReference type="PRINTS" id="PR00452">
    <property type="entry name" value="SH3DOMAIN"/>
</dbReference>
<dbReference type="SUPFAM" id="SSF55550">
    <property type="entry name" value="SH2 domain"/>
    <property type="match status" value="2"/>
</dbReference>
<feature type="domain" description="C2" evidence="20">
    <location>
        <begin position="1040"/>
        <end position="1163"/>
    </location>
</feature>
<evidence type="ECO:0000256" key="7">
    <source>
        <dbReference type="ARBA" id="ARBA00022837"/>
    </source>
</evidence>
<dbReference type="Pfam" id="PF00168">
    <property type="entry name" value="C2"/>
    <property type="match status" value="1"/>
</dbReference>
<dbReference type="SUPFAM" id="SSF47473">
    <property type="entry name" value="EF-hand"/>
    <property type="match status" value="1"/>
</dbReference>
<dbReference type="CDD" id="cd11970">
    <property type="entry name" value="SH3_PLCgamma1"/>
    <property type="match status" value="1"/>
</dbReference>
<dbReference type="GO" id="GO:0051209">
    <property type="term" value="P:release of sequestered calcium ion into cytosol"/>
    <property type="evidence" value="ECO:0007669"/>
    <property type="project" value="TreeGrafter"/>
</dbReference>
<dbReference type="GO" id="GO:0004435">
    <property type="term" value="F:phosphatidylinositol-4,5-bisphosphate phospholipase C activity"/>
    <property type="evidence" value="ECO:0007669"/>
    <property type="project" value="UniProtKB-UniRule"/>
</dbReference>
<keyword evidence="9 14" id="KW-0727">SH2 domain</keyword>
<dbReference type="SUPFAM" id="SSF50044">
    <property type="entry name" value="SH3-domain"/>
    <property type="match status" value="1"/>
</dbReference>
<reference evidence="23" key="1">
    <citation type="submission" date="2025-08" db="UniProtKB">
        <authorList>
            <consortium name="Ensembl"/>
        </authorList>
    </citation>
    <scope>IDENTIFICATION</scope>
</reference>
<keyword evidence="4" id="KW-0479">Metal-binding</keyword>
<sequence length="1247" mass="142900">MAAGPGSGSGGAPSEAEAAHLCRSLEVGTVMTLFYSKKSQRPERKTFQVKLETRQVTWSRGSEKTEGAVDIREIKEIRPGKNSRDFDRYQEDPCFRPDQSHCFVVLYGTEFRLKTLSLQATSEEEVNMWIKGLNWLVADTLRAATPLQIERWLRKQFYSLDRNREDRISAKDLKNMLSQVNYRVPNMRFLRERLTDVEQRNGDITYGQFAQLYRSLMFSAQKMVRAQFSRVGGGERSEHFRVSLLEFQKFLLEYQRELWAADTLQVQEFMFNFLRDPLREIDEPYFSLDEFLTFLFSKENSIWNSQLDMVCPENMNNPLSHYWISSSHNTYLTGDQFSSESSLEAYARCLRMGCRCIELDCWDGPDGMPVIYHGHTLTTKIKFSDVLVTIKEHAFVTSDFPVILSIEDHCSIAQQRNMAQNFKKVFGDMLLTKPVDISADGLPSPNQLKRKILIKHKKLAEGSAYEELPTSVMYSENDISNSIKNGILYLEDPINHEWNPHYFVLTSSKIYYSGETTSDQGNEDEEEQKEVSNSTELHSTEKWFHGKLGAGRDGRHIAERLLTEYCIETGAPDGSFLVRESETFVGDYTLSFWRNGKVQHCRIHSRQDAGSPKFFLTDNLVFDSLYDLITHYQEVPLRCNEFEMRLTEPVPQTNAHESKEWYHANLTRAQAEHMLMRVPRDGAFLVRKRSEPSSYAISFRLSFPTKHCSYQEGLDLVCISGVWWQSCLIQPSPHPHHGGIQWSPCPCDGASCPASPDPCSLQCAVKALFDYKAQREDELTFTKNAIIQNVEKQEGGWWRGDYGGKKQLWFPSNYVEEISSPSSLEPEREQLDENSPLGDLLGGVLDVPSCQIAIRPEGKNNRLFVFSISMASVSRLSLDVAADTHEDLLDWVKKIREAAQTADARLSEGKMMERRKKIALELSELVVYCRPVPFDEEKIGTERACYRDMSSFPETKAEKYVNKIKGKKFLQYNRLQLSRIYPKGQRLDSSNYDPLPMWICGSQLVALNFQTPDKPMQMNQALFMSSGQCGYVLQPTNMRDDIFDPFDKSTLRGVEPLSISIEVLGARHLPKNGRGIVCPFVEVEVSGAEYDNAKQKTEIVADNGLNPLWSPKQFHFQVSNPEFAFLRFVVYEEDMFSDENFLAQATFLVKGLKTGHRAIPSPSRLCLLPSKQENGEINLFSASALRERAGDAASQLLASRGREGSFEVRYQQPFEDFRVSQEQLADHFESRERRVLRRTRVNGDNRL</sequence>
<evidence type="ECO:0000256" key="4">
    <source>
        <dbReference type="ARBA" id="ARBA00022723"/>
    </source>
</evidence>
<dbReference type="InterPro" id="IPR002048">
    <property type="entry name" value="EF_hand_dom"/>
</dbReference>
<dbReference type="Ensembl" id="ENSAZOT00000025790.1">
    <property type="protein sequence ID" value="ENSAZOP00000024020.1"/>
    <property type="gene ID" value="ENSAZOG00000015355.1"/>
</dbReference>
<evidence type="ECO:0000259" key="19">
    <source>
        <dbReference type="PROSITE" id="PS50003"/>
    </source>
</evidence>
<dbReference type="InterPro" id="IPR056586">
    <property type="entry name" value="EF-hand_PLCG1"/>
</dbReference>
<dbReference type="InterPro" id="IPR000980">
    <property type="entry name" value="SH2"/>
</dbReference>
<evidence type="ECO:0000256" key="8">
    <source>
        <dbReference type="ARBA" id="ARBA00022963"/>
    </source>
</evidence>
<dbReference type="InterPro" id="IPR001849">
    <property type="entry name" value="PH_domain"/>
</dbReference>
<keyword evidence="3" id="KW-0597">Phosphoprotein</keyword>
<dbReference type="Pfam" id="PF00388">
    <property type="entry name" value="PI-PLC-X"/>
    <property type="match status" value="1"/>
</dbReference>
<dbReference type="InterPro" id="IPR016279">
    <property type="entry name" value="PLC-gamma"/>
</dbReference>
<keyword evidence="2 15" id="KW-0728">SH3 domain</keyword>
<dbReference type="InterPro" id="IPR001452">
    <property type="entry name" value="SH3_domain"/>
</dbReference>
<dbReference type="FunFam" id="3.30.505.10:FF:000011">
    <property type="entry name" value="1-phosphatidylinositol 4,5-bisphosphate phosphodiesterase gamma"/>
    <property type="match status" value="1"/>
</dbReference>
<dbReference type="PRINTS" id="PR00390">
    <property type="entry name" value="PHPHLIPASEC"/>
</dbReference>
<dbReference type="InterPro" id="IPR035024">
    <property type="entry name" value="PLC-gamma_N-SH2"/>
</dbReference>
<dbReference type="FunFam" id="3.20.20.190:FF:000007">
    <property type="entry name" value="1-phosphatidylinositol 4,5-bisphosphate phosphodiesterase gamma"/>
    <property type="match status" value="1"/>
</dbReference>
<feature type="domain" description="EF-hand" evidence="22">
    <location>
        <begin position="148"/>
        <end position="183"/>
    </location>
</feature>
<dbReference type="InterPro" id="IPR011992">
    <property type="entry name" value="EF-hand-dom_pair"/>
</dbReference>
<dbReference type="SMART" id="SM00252">
    <property type="entry name" value="SH2"/>
    <property type="match status" value="2"/>
</dbReference>
<dbReference type="SMART" id="SM00326">
    <property type="entry name" value="SH3"/>
    <property type="match status" value="1"/>
</dbReference>
<dbReference type="Gene3D" id="3.30.505.10">
    <property type="entry name" value="SH2 domain"/>
    <property type="match status" value="2"/>
</dbReference>
<evidence type="ECO:0000256" key="11">
    <source>
        <dbReference type="ARBA" id="ARBA00023224"/>
    </source>
</evidence>
<dbReference type="PIRSF" id="PIRSF000952">
    <property type="entry name" value="PLC-gamma"/>
    <property type="match status" value="1"/>
</dbReference>
<dbReference type="InterPro" id="IPR011993">
    <property type="entry name" value="PH-like_dom_sf"/>
</dbReference>
<keyword evidence="10 13" id="KW-0443">Lipid metabolism</keyword>
<comment type="catalytic activity">
    <reaction evidence="12">
        <text>a 1,2-diacyl-sn-glycero-3-phospho-(1D-myo-inositol-4,5-bisphosphate) + H2O = 1D-myo-inositol 1,4,5-trisphosphate + a 1,2-diacyl-sn-glycerol + H(+)</text>
        <dbReference type="Rhea" id="RHEA:33179"/>
        <dbReference type="ChEBI" id="CHEBI:15377"/>
        <dbReference type="ChEBI" id="CHEBI:15378"/>
        <dbReference type="ChEBI" id="CHEBI:17815"/>
        <dbReference type="ChEBI" id="CHEBI:58456"/>
        <dbReference type="ChEBI" id="CHEBI:203600"/>
        <dbReference type="EC" id="3.1.4.11"/>
    </reaction>
    <physiologicalReaction direction="left-to-right" evidence="12">
        <dbReference type="Rhea" id="RHEA:33180"/>
    </physiologicalReaction>
</comment>
<dbReference type="AlphaFoldDB" id="A0A8B9VNF9"/>
<keyword evidence="8 13" id="KW-0442">Lipid degradation</keyword>
<evidence type="ECO:0000256" key="15">
    <source>
        <dbReference type="PROSITE-ProRule" id="PRU00192"/>
    </source>
</evidence>
<dbReference type="EC" id="3.1.4.11" evidence="13"/>
<feature type="domain" description="PI-PLC Y-box" evidence="21">
    <location>
        <begin position="922"/>
        <end position="1039"/>
    </location>
</feature>
<dbReference type="Pfam" id="PF00387">
    <property type="entry name" value="PI-PLC-Y"/>
    <property type="match status" value="1"/>
</dbReference>
<evidence type="ECO:0000259" key="17">
    <source>
        <dbReference type="PROSITE" id="PS50001"/>
    </source>
</evidence>
<keyword evidence="24" id="KW-1185">Reference proteome</keyword>
<dbReference type="PROSITE" id="PS00018">
    <property type="entry name" value="EF_HAND_1"/>
    <property type="match status" value="1"/>
</dbReference>
<dbReference type="InterPro" id="IPR035724">
    <property type="entry name" value="PLCgamma1_SH3"/>
</dbReference>
<dbReference type="InterPro" id="IPR000008">
    <property type="entry name" value="C2_dom"/>
</dbReference>
<dbReference type="GO" id="GO:0032587">
    <property type="term" value="C:ruffle membrane"/>
    <property type="evidence" value="ECO:0007669"/>
    <property type="project" value="TreeGrafter"/>
</dbReference>
<dbReference type="FunFam" id="2.30.30.40:FF:000051">
    <property type="entry name" value="1-phosphatidylinositol 4,5-bisphosphate phosphodiesterase gamma"/>
    <property type="match status" value="1"/>
</dbReference>
<evidence type="ECO:0000259" key="21">
    <source>
        <dbReference type="PROSITE" id="PS50008"/>
    </source>
</evidence>
<evidence type="ECO:0000259" key="20">
    <source>
        <dbReference type="PROSITE" id="PS50004"/>
    </source>
</evidence>
<dbReference type="PROSITE" id="PS50007">
    <property type="entry name" value="PIPLC_X_DOMAIN"/>
    <property type="match status" value="1"/>
</dbReference>
<evidence type="ECO:0000256" key="9">
    <source>
        <dbReference type="ARBA" id="ARBA00022999"/>
    </source>
</evidence>
<dbReference type="PROSITE" id="PS50222">
    <property type="entry name" value="EF_HAND_2"/>
    <property type="match status" value="1"/>
</dbReference>
<evidence type="ECO:0000259" key="18">
    <source>
        <dbReference type="PROSITE" id="PS50002"/>
    </source>
</evidence>
<evidence type="ECO:0000259" key="22">
    <source>
        <dbReference type="PROSITE" id="PS50222"/>
    </source>
</evidence>
<dbReference type="InterPro" id="IPR017946">
    <property type="entry name" value="PLC-like_Pdiesterase_TIM-brl"/>
</dbReference>
<dbReference type="FunFam" id="2.30.29.30:FF:000155">
    <property type="entry name" value="1-phosphatidylinositol 4,5-bisphosphate phosphodiesterase gamma"/>
    <property type="match status" value="1"/>
</dbReference>
<dbReference type="InterPro" id="IPR036860">
    <property type="entry name" value="SH2_dom_sf"/>
</dbReference>
<keyword evidence="6 13" id="KW-0378">Hydrolase</keyword>
<dbReference type="Pfam" id="PF23583">
    <property type="entry name" value="EF_HAND_2_PLCG"/>
    <property type="match status" value="1"/>
</dbReference>
<dbReference type="Pfam" id="PF23329">
    <property type="entry name" value="EF_HAND_1_PLCG"/>
    <property type="match status" value="1"/>
</dbReference>
<dbReference type="CDD" id="cd00275">
    <property type="entry name" value="C2_PLC_like"/>
    <property type="match status" value="1"/>
</dbReference>
<dbReference type="PANTHER" id="PTHR10336:SF173">
    <property type="entry name" value="1-PHOSPHATIDYLINOSITOL 4,5-BISPHOSPHATE PHOSPHODIESTERASE GAMMA-1"/>
    <property type="match status" value="1"/>
</dbReference>
<keyword evidence="5" id="KW-0677">Repeat</keyword>
<dbReference type="Pfam" id="PF00169">
    <property type="entry name" value="PH"/>
    <property type="match status" value="1"/>
</dbReference>
<dbReference type="SMART" id="SM00149">
    <property type="entry name" value="PLCYc"/>
    <property type="match status" value="1"/>
</dbReference>
<evidence type="ECO:0000256" key="3">
    <source>
        <dbReference type="ARBA" id="ARBA00022553"/>
    </source>
</evidence>
<dbReference type="GO" id="GO:0048015">
    <property type="term" value="P:phosphatidylinositol-mediated signaling"/>
    <property type="evidence" value="ECO:0007669"/>
    <property type="project" value="TreeGrafter"/>
</dbReference>
<evidence type="ECO:0000256" key="1">
    <source>
        <dbReference type="ARBA" id="ARBA00001913"/>
    </source>
</evidence>
<evidence type="ECO:0000256" key="5">
    <source>
        <dbReference type="ARBA" id="ARBA00022737"/>
    </source>
</evidence>
<dbReference type="GO" id="GO:0010634">
    <property type="term" value="P:positive regulation of epithelial cell migration"/>
    <property type="evidence" value="ECO:0007669"/>
    <property type="project" value="TreeGrafter"/>
</dbReference>
<dbReference type="Pfam" id="PF00017">
    <property type="entry name" value="SH2"/>
    <property type="match status" value="2"/>
</dbReference>
<dbReference type="InterPro" id="IPR001192">
    <property type="entry name" value="PI-PLC_fam"/>
</dbReference>
<dbReference type="InterPro" id="IPR000909">
    <property type="entry name" value="PLipase_C_PInositol-sp_X_dom"/>
</dbReference>
<feature type="domain" description="SH2" evidence="17">
    <location>
        <begin position="543"/>
        <end position="650"/>
    </location>
</feature>
<evidence type="ECO:0000256" key="16">
    <source>
        <dbReference type="SAM" id="MobiDB-lite"/>
    </source>
</evidence>